<keyword evidence="4 6" id="KW-1133">Transmembrane helix</keyword>
<evidence type="ECO:0000313" key="8">
    <source>
        <dbReference type="Proteomes" id="UP001317963"/>
    </source>
</evidence>
<evidence type="ECO:0000256" key="6">
    <source>
        <dbReference type="SAM" id="Phobius"/>
    </source>
</evidence>
<dbReference type="CDD" id="cd13136">
    <property type="entry name" value="MATE_DinF_like"/>
    <property type="match status" value="1"/>
</dbReference>
<reference evidence="7 8" key="1">
    <citation type="submission" date="2019-02" db="EMBL/GenBank/DDBJ databases">
        <title>Halieaceae_genomes.</title>
        <authorList>
            <person name="Li S.-H."/>
        </authorList>
    </citation>
    <scope>NUCLEOTIDE SEQUENCE [LARGE SCALE GENOMIC DNA]</scope>
    <source>
        <strain evidence="7 8">JH123</strain>
    </source>
</reference>
<evidence type="ECO:0000256" key="3">
    <source>
        <dbReference type="ARBA" id="ARBA00022692"/>
    </source>
</evidence>
<protein>
    <submittedName>
        <fullName evidence="7">MATE family efflux transporter</fullName>
    </submittedName>
</protein>
<name>A0ABY6Q9K1_9GAMM</name>
<dbReference type="InterPro" id="IPR044644">
    <property type="entry name" value="DinF-like"/>
</dbReference>
<evidence type="ECO:0000256" key="2">
    <source>
        <dbReference type="ARBA" id="ARBA00010199"/>
    </source>
</evidence>
<feature type="transmembrane region" description="Helical" evidence="6">
    <location>
        <begin position="227"/>
        <end position="250"/>
    </location>
</feature>
<dbReference type="InterPro" id="IPR002528">
    <property type="entry name" value="MATE_fam"/>
</dbReference>
<dbReference type="PANTHER" id="PTHR42893">
    <property type="entry name" value="PROTEIN DETOXIFICATION 44, CHLOROPLASTIC-RELATED"/>
    <property type="match status" value="1"/>
</dbReference>
<gene>
    <name evidence="7" type="ORF">E0F26_08525</name>
</gene>
<dbReference type="PANTHER" id="PTHR42893:SF46">
    <property type="entry name" value="PROTEIN DETOXIFICATION 44, CHLOROPLASTIC"/>
    <property type="match status" value="1"/>
</dbReference>
<organism evidence="7 8">
    <name type="scientific">Candidatus Paraluminiphilus aquimaris</name>
    <dbReference type="NCBI Taxonomy" id="2518994"/>
    <lineage>
        <taxon>Bacteria</taxon>
        <taxon>Pseudomonadati</taxon>
        <taxon>Pseudomonadota</taxon>
        <taxon>Gammaproteobacteria</taxon>
        <taxon>Cellvibrionales</taxon>
        <taxon>Halieaceae</taxon>
        <taxon>Candidatus Paraluminiphilus</taxon>
    </lineage>
</organism>
<feature type="transmembrane region" description="Helical" evidence="6">
    <location>
        <begin position="346"/>
        <end position="368"/>
    </location>
</feature>
<accession>A0ABY6Q9K1</accession>
<feature type="transmembrane region" description="Helical" evidence="6">
    <location>
        <begin position="380"/>
        <end position="399"/>
    </location>
</feature>
<feature type="transmembrane region" description="Helical" evidence="6">
    <location>
        <begin position="154"/>
        <end position="171"/>
    </location>
</feature>
<sequence>MAWPFILANASVPLLGLVDTAVIGNTGSVVDLGAIALGALIFSFVYWSFGFLRMGTTGFVARAFGAGDEEEVRVIFGRACLMALVVGGTLLLLQLPIGTLSFALLSGDEGVESVAKTYFFTRIWGAPATLVIFVIMGVWIGLGEPRELLRLQVFLNALNMLLDIIAAGVLGLGAQGIAIGTVIAEISTCLIAFYRLRAHLSQVYEAGDTVSALWPWQRIRDLSEMSALIRANIDIMIRTLLLVFAFAYFTNEAAKYGVVALGATHIVLQIMAFTAFFLDGFAYVAEAEAGQSYGAKNKPFFDAALRKTTVLAGLTAFVLAGLVALAGGVLVELITDIDEVIVLSKTLLSICAVYVFASFPAFQLDGVFIGTSKTREMRDASILSVMVFLAAVWCLGDTLGLQGLWWAMVIFVVVRAVTLSFYLRRVTDRFIAVS</sequence>
<evidence type="ECO:0000256" key="4">
    <source>
        <dbReference type="ARBA" id="ARBA00022989"/>
    </source>
</evidence>
<keyword evidence="3 6" id="KW-0812">Transmembrane</keyword>
<keyword evidence="8" id="KW-1185">Reference proteome</keyword>
<feature type="transmembrane region" description="Helical" evidence="6">
    <location>
        <begin position="81"/>
        <end position="103"/>
    </location>
</feature>
<dbReference type="NCBIfam" id="TIGR00797">
    <property type="entry name" value="matE"/>
    <property type="match status" value="1"/>
</dbReference>
<feature type="transmembrane region" description="Helical" evidence="6">
    <location>
        <begin position="256"/>
        <end position="278"/>
    </location>
</feature>
<evidence type="ECO:0000313" key="7">
    <source>
        <dbReference type="EMBL" id="UZP75610.1"/>
    </source>
</evidence>
<dbReference type="Proteomes" id="UP001317963">
    <property type="component" value="Chromosome"/>
</dbReference>
<feature type="transmembrane region" description="Helical" evidence="6">
    <location>
        <begin position="30"/>
        <end position="52"/>
    </location>
</feature>
<comment type="similarity">
    <text evidence="2">Belongs to the multi antimicrobial extrusion (MATE) (TC 2.A.66.1) family.</text>
</comment>
<evidence type="ECO:0000256" key="5">
    <source>
        <dbReference type="ARBA" id="ARBA00023136"/>
    </source>
</evidence>
<keyword evidence="5 6" id="KW-0472">Membrane</keyword>
<evidence type="ECO:0000256" key="1">
    <source>
        <dbReference type="ARBA" id="ARBA00004141"/>
    </source>
</evidence>
<dbReference type="EMBL" id="CP036501">
    <property type="protein sequence ID" value="UZP75610.1"/>
    <property type="molecule type" value="Genomic_DNA"/>
</dbReference>
<proteinExistence type="inferred from homology"/>
<comment type="subcellular location">
    <subcellularLocation>
        <location evidence="1">Membrane</location>
        <topology evidence="1">Multi-pass membrane protein</topology>
    </subcellularLocation>
</comment>
<feature type="transmembrane region" description="Helical" evidence="6">
    <location>
        <begin position="123"/>
        <end position="142"/>
    </location>
</feature>
<feature type="transmembrane region" description="Helical" evidence="6">
    <location>
        <begin position="405"/>
        <end position="423"/>
    </location>
</feature>
<feature type="transmembrane region" description="Helical" evidence="6">
    <location>
        <begin position="310"/>
        <end position="334"/>
    </location>
</feature>
<dbReference type="Pfam" id="PF01554">
    <property type="entry name" value="MatE"/>
    <property type="match status" value="2"/>
</dbReference>
<feature type="transmembrane region" description="Helical" evidence="6">
    <location>
        <begin position="177"/>
        <end position="196"/>
    </location>
</feature>